<dbReference type="RefSeq" id="WP_010768611.1">
    <property type="nucleotide sequence ID" value="NZ_ASWE01000002.1"/>
</dbReference>
<feature type="domain" description="Acyltransferase 3" evidence="2">
    <location>
        <begin position="9"/>
        <end position="295"/>
    </location>
</feature>
<dbReference type="InterPro" id="IPR002656">
    <property type="entry name" value="Acyl_transf_3_dom"/>
</dbReference>
<dbReference type="Proteomes" id="UP000013785">
    <property type="component" value="Unassembled WGS sequence"/>
</dbReference>
<evidence type="ECO:0000256" key="1">
    <source>
        <dbReference type="SAM" id="Phobius"/>
    </source>
</evidence>
<evidence type="ECO:0000313" key="3">
    <source>
        <dbReference type="EMBL" id="EOL42972.1"/>
    </source>
</evidence>
<feature type="transmembrane region" description="Helical" evidence="1">
    <location>
        <begin position="118"/>
        <end position="138"/>
    </location>
</feature>
<feature type="transmembrane region" description="Helical" evidence="1">
    <location>
        <begin position="12"/>
        <end position="30"/>
    </location>
</feature>
<comment type="caution">
    <text evidence="3">The sequence shown here is derived from an EMBL/GenBank/DDBJ whole genome shotgun (WGS) entry which is preliminary data.</text>
</comment>
<dbReference type="AlphaFoldDB" id="R3W5Y9"/>
<accession>R3W5Y9</accession>
<dbReference type="Pfam" id="PF01757">
    <property type="entry name" value="Acyl_transf_3"/>
    <property type="match status" value="1"/>
</dbReference>
<feature type="transmembrane region" description="Helical" evidence="1">
    <location>
        <begin position="213"/>
        <end position="230"/>
    </location>
</feature>
<keyword evidence="1" id="KW-0472">Membrane</keyword>
<feature type="transmembrane region" description="Helical" evidence="1">
    <location>
        <begin position="36"/>
        <end position="56"/>
    </location>
</feature>
<dbReference type="GO" id="GO:0016747">
    <property type="term" value="F:acyltransferase activity, transferring groups other than amino-acyl groups"/>
    <property type="evidence" value="ECO:0007669"/>
    <property type="project" value="InterPro"/>
</dbReference>
<dbReference type="EMBL" id="AJAT01000016">
    <property type="protein sequence ID" value="EOL42972.1"/>
    <property type="molecule type" value="Genomic_DNA"/>
</dbReference>
<feature type="transmembrane region" description="Helical" evidence="1">
    <location>
        <begin position="242"/>
        <end position="265"/>
    </location>
</feature>
<reference evidence="3 4" key="1">
    <citation type="submission" date="2013-02" db="EMBL/GenBank/DDBJ databases">
        <title>The Genome Sequence of Enterococcus phoeniculicola BAA-412.</title>
        <authorList>
            <consortium name="The Broad Institute Genome Sequencing Platform"/>
            <consortium name="The Broad Institute Genome Sequencing Center for Infectious Disease"/>
            <person name="Earl A.M."/>
            <person name="Gilmore M.S."/>
            <person name="Lebreton F."/>
            <person name="Walker B."/>
            <person name="Young S.K."/>
            <person name="Zeng Q."/>
            <person name="Gargeya S."/>
            <person name="Fitzgerald M."/>
            <person name="Haas B."/>
            <person name="Abouelleil A."/>
            <person name="Alvarado L."/>
            <person name="Arachchi H.M."/>
            <person name="Berlin A.M."/>
            <person name="Chapman S.B."/>
            <person name="Dewar J."/>
            <person name="Goldberg J."/>
            <person name="Griggs A."/>
            <person name="Gujja S."/>
            <person name="Hansen M."/>
            <person name="Howarth C."/>
            <person name="Imamovic A."/>
            <person name="Larimer J."/>
            <person name="McCowan C."/>
            <person name="Murphy C."/>
            <person name="Neiman D."/>
            <person name="Pearson M."/>
            <person name="Priest M."/>
            <person name="Roberts A."/>
            <person name="Saif S."/>
            <person name="Shea T."/>
            <person name="Sisk P."/>
            <person name="Sykes S."/>
            <person name="Wortman J."/>
            <person name="Nusbaum C."/>
            <person name="Birren B."/>
        </authorList>
    </citation>
    <scope>NUCLEOTIDE SEQUENCE [LARGE SCALE GENOMIC DNA]</scope>
    <source>
        <strain evidence="3 4">ATCC BAA-412</strain>
    </source>
</reference>
<feature type="transmembrane region" description="Helical" evidence="1">
    <location>
        <begin position="145"/>
        <end position="177"/>
    </location>
</feature>
<keyword evidence="4" id="KW-1185">Reference proteome</keyword>
<protein>
    <recommendedName>
        <fullName evidence="2">Acyltransferase 3 domain-containing protein</fullName>
    </recommendedName>
</protein>
<keyword evidence="1" id="KW-1133">Transmembrane helix</keyword>
<evidence type="ECO:0000259" key="2">
    <source>
        <dbReference type="Pfam" id="PF01757"/>
    </source>
</evidence>
<dbReference type="HOGENOM" id="CLU_882077_0_0_9"/>
<dbReference type="OrthoDB" id="3268734at2"/>
<proteinExistence type="predicted"/>
<dbReference type="eggNOG" id="COG1835">
    <property type="taxonomic scope" value="Bacteria"/>
</dbReference>
<feature type="transmembrane region" description="Helical" evidence="1">
    <location>
        <begin position="277"/>
        <end position="300"/>
    </location>
</feature>
<dbReference type="PATRIC" id="fig|1158610.3.peg.1943"/>
<organism evidence="3 4">
    <name type="scientific">Enterococcus phoeniculicola ATCC BAA-412</name>
    <dbReference type="NCBI Taxonomy" id="1158610"/>
    <lineage>
        <taxon>Bacteria</taxon>
        <taxon>Bacillati</taxon>
        <taxon>Bacillota</taxon>
        <taxon>Bacilli</taxon>
        <taxon>Lactobacillales</taxon>
        <taxon>Enterococcaceae</taxon>
        <taxon>Enterococcus</taxon>
    </lineage>
</organism>
<sequence length="315" mass="35875">MKFTHNTSNLAKILAIILVITGHYSGFLGIDNLYVANSGAVGVGIFLFVSAYGLSASMEQGDEQLQTFWVRILNLVIVYEFATLLKAIISIVFFKESVAVSVKALVGLGFKSNLDPTMWYMFYIIMVYIVFWISHLLIQSELCRVGLIFISCSVFAVLSSYIVIPFAFPLGYLAFLFKNKSRFFYLIVLSTLFLGLILAYQSFFILPITHTNLLLLLQVSYLPIFSLYFIEWGQRLILKKHFIGIVKTLSSFTLGLYLFEGFPLYNSRLAELVHSNLLFAIPLVLCFVVLISYFYTVLIINRFSNKNLKKGLYKE</sequence>
<name>R3W5Y9_9ENTE</name>
<dbReference type="STRING" id="154621.RV11_GL003209"/>
<evidence type="ECO:0000313" key="4">
    <source>
        <dbReference type="Proteomes" id="UP000013785"/>
    </source>
</evidence>
<keyword evidence="1" id="KW-0812">Transmembrane</keyword>
<feature type="transmembrane region" description="Helical" evidence="1">
    <location>
        <begin position="68"/>
        <end position="94"/>
    </location>
</feature>
<feature type="transmembrane region" description="Helical" evidence="1">
    <location>
        <begin position="183"/>
        <end position="206"/>
    </location>
</feature>
<gene>
    <name evidence="3" type="ORF">UC3_01949</name>
</gene>